<evidence type="ECO:0000256" key="5">
    <source>
        <dbReference type="SAM" id="MobiDB-lite"/>
    </source>
</evidence>
<evidence type="ECO:0000256" key="4">
    <source>
        <dbReference type="ARBA" id="ARBA00022764"/>
    </source>
</evidence>
<keyword evidence="4" id="KW-0574">Periplasm</keyword>
<dbReference type="PANTHER" id="PTHR38102">
    <property type="entry name" value="PERIPLASMIC CHAPERONE SPY"/>
    <property type="match status" value="1"/>
</dbReference>
<organism evidence="7 8">
    <name type="scientific">Marinomonas vulgaris</name>
    <dbReference type="NCBI Taxonomy" id="2823372"/>
    <lineage>
        <taxon>Bacteria</taxon>
        <taxon>Pseudomonadati</taxon>
        <taxon>Pseudomonadota</taxon>
        <taxon>Gammaproteobacteria</taxon>
        <taxon>Oceanospirillales</taxon>
        <taxon>Oceanospirillaceae</taxon>
        <taxon>Marinomonas</taxon>
    </lineage>
</organism>
<reference evidence="8" key="1">
    <citation type="submission" date="2023-07" db="EMBL/GenBank/DDBJ databases">
        <title>Marinomonas vulgaris A79, complete genome.</title>
        <authorList>
            <person name="Ying J.-J."/>
        </authorList>
    </citation>
    <scope>NUCLEOTIDE SEQUENCE [LARGE SCALE GENOMIC DNA]</scope>
    <source>
        <strain evidence="8">A79</strain>
    </source>
</reference>
<gene>
    <name evidence="7" type="ORF">J9B83_11515</name>
</gene>
<feature type="chain" id="PRO_5045559891" evidence="6">
    <location>
        <begin position="26"/>
        <end position="164"/>
    </location>
</feature>
<dbReference type="CDD" id="cd09916">
    <property type="entry name" value="CpxP_like"/>
    <property type="match status" value="1"/>
</dbReference>
<dbReference type="Proteomes" id="UP000679722">
    <property type="component" value="Unassembled WGS sequence"/>
</dbReference>
<comment type="caution">
    <text evidence="7">The sequence shown here is derived from an EMBL/GenBank/DDBJ whole genome shotgun (WGS) entry which is preliminary data.</text>
</comment>
<dbReference type="EMBL" id="JAGSSV010000015">
    <property type="protein sequence ID" value="MBR7889570.1"/>
    <property type="molecule type" value="Genomic_DNA"/>
</dbReference>
<evidence type="ECO:0000256" key="1">
    <source>
        <dbReference type="ARBA" id="ARBA00004418"/>
    </source>
</evidence>
<comment type="subcellular location">
    <subcellularLocation>
        <location evidence="1">Periplasm</location>
    </subcellularLocation>
</comment>
<evidence type="ECO:0000256" key="3">
    <source>
        <dbReference type="ARBA" id="ARBA00022729"/>
    </source>
</evidence>
<name>A0ABS5HD38_9GAMM</name>
<evidence type="ECO:0000256" key="6">
    <source>
        <dbReference type="SAM" id="SignalP"/>
    </source>
</evidence>
<sequence>MKMAKKLILASVVLPLVISAGSAYAGGKDRHDECRPGFDRSMMKELNLTDEQKEQLKTLRKANRDDMKGQHKDKPKQDEGMREDRMKNMNELLLADSFDPAKATEIAKKNAQKQIERQVEMMSKQHEMFSILTPAQKEQLIELQQERMEECGDDMGHHKGKDRK</sequence>
<proteinExistence type="inferred from homology"/>
<accession>A0ABS5HD38</accession>
<dbReference type="PANTHER" id="PTHR38102:SF1">
    <property type="entry name" value="PERIPLASMIC CHAPERONE SPY"/>
    <property type="match status" value="1"/>
</dbReference>
<keyword evidence="3 6" id="KW-0732">Signal</keyword>
<evidence type="ECO:0000313" key="7">
    <source>
        <dbReference type="EMBL" id="MBR7889570.1"/>
    </source>
</evidence>
<keyword evidence="8" id="KW-1185">Reference proteome</keyword>
<dbReference type="NCBIfam" id="NF009391">
    <property type="entry name" value="PRK12750.1"/>
    <property type="match status" value="1"/>
</dbReference>
<dbReference type="RefSeq" id="WP_211536895.1">
    <property type="nucleotide sequence ID" value="NZ_JAGSSV010000015.1"/>
</dbReference>
<evidence type="ECO:0000256" key="2">
    <source>
        <dbReference type="ARBA" id="ARBA00008441"/>
    </source>
</evidence>
<evidence type="ECO:0000313" key="8">
    <source>
        <dbReference type="Proteomes" id="UP000679722"/>
    </source>
</evidence>
<protein>
    <submittedName>
        <fullName evidence="7">CpxP family protein</fullName>
    </submittedName>
</protein>
<dbReference type="InterPro" id="IPR052211">
    <property type="entry name" value="Cpx_auxiliary_protein"/>
</dbReference>
<comment type="similarity">
    <text evidence="2">Belongs to the CpxP/Spy family.</text>
</comment>
<dbReference type="Pfam" id="PF07813">
    <property type="entry name" value="LTXXQ"/>
    <property type="match status" value="1"/>
</dbReference>
<dbReference type="Gene3D" id="1.20.120.1490">
    <property type="match status" value="1"/>
</dbReference>
<feature type="region of interest" description="Disordered" evidence="5">
    <location>
        <begin position="58"/>
        <end position="82"/>
    </location>
</feature>
<dbReference type="InterPro" id="IPR012899">
    <property type="entry name" value="LTXXQ"/>
</dbReference>
<feature type="signal peptide" evidence="6">
    <location>
        <begin position="1"/>
        <end position="25"/>
    </location>
</feature>